<comment type="caution">
    <text evidence="1">The sequence shown here is derived from an EMBL/GenBank/DDBJ whole genome shotgun (WGS) entry which is preliminary data.</text>
</comment>
<evidence type="ECO:0000313" key="1">
    <source>
        <dbReference type="EMBL" id="RNA25070.1"/>
    </source>
</evidence>
<gene>
    <name evidence="1" type="ORF">BpHYR1_023868</name>
</gene>
<evidence type="ECO:0000313" key="2">
    <source>
        <dbReference type="Proteomes" id="UP000276133"/>
    </source>
</evidence>
<dbReference type="AlphaFoldDB" id="A0A3M7RNT4"/>
<proteinExistence type="predicted"/>
<name>A0A3M7RNT4_BRAPC</name>
<dbReference type="Proteomes" id="UP000276133">
    <property type="component" value="Unassembled WGS sequence"/>
</dbReference>
<dbReference type="EMBL" id="REGN01002982">
    <property type="protein sequence ID" value="RNA25070.1"/>
    <property type="molecule type" value="Genomic_DNA"/>
</dbReference>
<protein>
    <submittedName>
        <fullName evidence="1">Uncharacterized protein</fullName>
    </submittedName>
</protein>
<reference evidence="1 2" key="1">
    <citation type="journal article" date="2018" name="Sci. Rep.">
        <title>Genomic signatures of local adaptation to the degree of environmental predictability in rotifers.</title>
        <authorList>
            <person name="Franch-Gras L."/>
            <person name="Hahn C."/>
            <person name="Garcia-Roger E.M."/>
            <person name="Carmona M.J."/>
            <person name="Serra M."/>
            <person name="Gomez A."/>
        </authorList>
    </citation>
    <scope>NUCLEOTIDE SEQUENCE [LARGE SCALE GENOMIC DNA]</scope>
    <source>
        <strain evidence="1">HYR1</strain>
    </source>
</reference>
<keyword evidence="2" id="KW-1185">Reference proteome</keyword>
<organism evidence="1 2">
    <name type="scientific">Brachionus plicatilis</name>
    <name type="common">Marine rotifer</name>
    <name type="synonym">Brachionus muelleri</name>
    <dbReference type="NCBI Taxonomy" id="10195"/>
    <lineage>
        <taxon>Eukaryota</taxon>
        <taxon>Metazoa</taxon>
        <taxon>Spiralia</taxon>
        <taxon>Gnathifera</taxon>
        <taxon>Rotifera</taxon>
        <taxon>Eurotatoria</taxon>
        <taxon>Monogononta</taxon>
        <taxon>Pseudotrocha</taxon>
        <taxon>Ploima</taxon>
        <taxon>Brachionidae</taxon>
        <taxon>Brachionus</taxon>
    </lineage>
</organism>
<sequence length="68" mass="7923">MAVCTYANYDKNIFKIEYPSELFLSNVAAAYFNESNSYIKIECFIKNLYGQTSLETIRHQLDLDQSNK</sequence>
<accession>A0A3M7RNT4</accession>